<protein>
    <submittedName>
        <fullName evidence="1">Uncharacterized protein</fullName>
    </submittedName>
</protein>
<evidence type="ECO:0000313" key="2">
    <source>
        <dbReference type="Proteomes" id="UP000001488"/>
    </source>
</evidence>
<accession>C5A647</accession>
<dbReference type="AlphaFoldDB" id="C5A647"/>
<evidence type="ECO:0000313" key="1">
    <source>
        <dbReference type="EMBL" id="ACS33709.1"/>
    </source>
</evidence>
<sequence length="295" mass="33843">MVMAVRKAYLGLILVLILLVGYVSIGRNPSKPPSSSREKPSIFLKIFTDYETNSTINRAINGNHLWDKLDPNPCNGTITTNATVLNQTARENIELFRNLSAREESRRDLIGVLLLNDLREDVGGMIIKKKWALIGLRDDICALNERLRNFDAYKEKALEVYGEPKFSYEDLYNLSMELKAIVSDTYRPFSGSWVVDTRSALLHFLYRGISNGSIPDYLFANYSPEKSAATLKRVYNEIRADPYAEALFGPSLAYLAAWWKYEDMHTTNHEAVDDKYLRLFWAWYNLVRPERFGCG</sequence>
<gene>
    <name evidence="1" type="ordered locus">TGAM_1207</name>
</gene>
<dbReference type="PATRIC" id="fig|593117.10.peg.1206"/>
<keyword evidence="2" id="KW-1185">Reference proteome</keyword>
<dbReference type="Proteomes" id="UP000001488">
    <property type="component" value="Chromosome"/>
</dbReference>
<dbReference type="HOGENOM" id="CLU_942052_0_0_2"/>
<dbReference type="KEGG" id="tga:TGAM_1207"/>
<name>C5A647_THEGJ</name>
<dbReference type="STRING" id="593117.TGAM_1207"/>
<dbReference type="eggNOG" id="arCOG13049">
    <property type="taxonomic scope" value="Archaea"/>
</dbReference>
<dbReference type="EMBL" id="CP001398">
    <property type="protein sequence ID" value="ACS33709.1"/>
    <property type="molecule type" value="Genomic_DNA"/>
</dbReference>
<organism evidence="1 2">
    <name type="scientific">Thermococcus gammatolerans (strain DSM 15229 / JCM 11827 / EJ3)</name>
    <dbReference type="NCBI Taxonomy" id="593117"/>
    <lineage>
        <taxon>Archaea</taxon>
        <taxon>Methanobacteriati</taxon>
        <taxon>Methanobacteriota</taxon>
        <taxon>Thermococci</taxon>
        <taxon>Thermococcales</taxon>
        <taxon>Thermococcaceae</taxon>
        <taxon>Thermococcus</taxon>
    </lineage>
</organism>
<reference evidence="1 2" key="1">
    <citation type="journal article" date="2007" name="Genome Biol.">
        <title>Genome analysis and genome-wide proteomics of Thermococcus gammatolerans, the most radioresistant organism known amongst the Archaea.</title>
        <authorList>
            <person name="Zivanovic Y."/>
            <person name="Armengaud J."/>
            <person name="Lagorce A."/>
            <person name="Leplat C."/>
            <person name="Guerin P."/>
            <person name="Dutertre M."/>
            <person name="Anthouard V."/>
            <person name="Forterre P."/>
            <person name="Wincker P."/>
            <person name="Confalonieri F."/>
        </authorList>
    </citation>
    <scope>NUCLEOTIDE SEQUENCE [LARGE SCALE GENOMIC DNA]</scope>
    <source>
        <strain evidence="2">DSM 15229 / JCM 11827 / EJ3</strain>
    </source>
</reference>
<proteinExistence type="predicted"/>
<dbReference type="PaxDb" id="593117-TGAM_1207"/>